<dbReference type="RefSeq" id="WP_282543006.1">
    <property type="nucleotide sequence ID" value="NZ_JASCIQ010000013.1"/>
</dbReference>
<name>A0ABT6SBP5_9ACTN</name>
<comment type="caution">
    <text evidence="1">The sequence shown here is derived from an EMBL/GenBank/DDBJ whole genome shotgun (WGS) entry which is preliminary data.</text>
</comment>
<accession>A0ABT6SBP5</accession>
<dbReference type="Pfam" id="PF14433">
    <property type="entry name" value="SUKH-3"/>
    <property type="match status" value="1"/>
</dbReference>
<dbReference type="EMBL" id="JASCIQ010000013">
    <property type="protein sequence ID" value="MDI3405067.1"/>
    <property type="molecule type" value="Genomic_DNA"/>
</dbReference>
<evidence type="ECO:0000313" key="2">
    <source>
        <dbReference type="Proteomes" id="UP001223978"/>
    </source>
</evidence>
<protein>
    <submittedName>
        <fullName evidence="1">SUKH-3 domain-containing protein</fullName>
    </submittedName>
</protein>
<evidence type="ECO:0000313" key="1">
    <source>
        <dbReference type="EMBL" id="MDI3405067.1"/>
    </source>
</evidence>
<keyword evidence="2" id="KW-1185">Reference proteome</keyword>
<organism evidence="1 2">
    <name type="scientific">Streptomyces cavernicola</name>
    <dbReference type="NCBI Taxonomy" id="3043613"/>
    <lineage>
        <taxon>Bacteria</taxon>
        <taxon>Bacillati</taxon>
        <taxon>Actinomycetota</taxon>
        <taxon>Actinomycetes</taxon>
        <taxon>Kitasatosporales</taxon>
        <taxon>Streptomycetaceae</taxon>
        <taxon>Streptomyces</taxon>
    </lineage>
</organism>
<reference evidence="1 2" key="1">
    <citation type="submission" date="2023-05" db="EMBL/GenBank/DDBJ databases">
        <title>Draft genome sequence of Streptomyces sp. B-S-A6 isolated from a cave soil in Thailand.</title>
        <authorList>
            <person name="Chamroensaksri N."/>
            <person name="Muangham S."/>
        </authorList>
    </citation>
    <scope>NUCLEOTIDE SEQUENCE [LARGE SCALE GENOMIC DNA]</scope>
    <source>
        <strain evidence="1 2">B-S-A6</strain>
    </source>
</reference>
<dbReference type="Proteomes" id="UP001223978">
    <property type="component" value="Unassembled WGS sequence"/>
</dbReference>
<gene>
    <name evidence="1" type="ORF">QIS96_14730</name>
</gene>
<proteinExistence type="predicted"/>
<dbReference type="InterPro" id="IPR025850">
    <property type="entry name" value="SUKH-3"/>
</dbReference>
<sequence>MVAGQRGVLDLHFETLLPVQDTDQQLLIFRAANDEMHAAADAFLQEFGGLTVNIAGPGVDRAREPFALDPELALGEGDRFAEWGDLLGRRLFPVGELDHGRYFLGVDERRELYLVETWLAGFGSLPEALDNLILGVAPHRIG</sequence>